<reference evidence="1" key="1">
    <citation type="submission" date="2021-08" db="EMBL/GenBank/DDBJ databases">
        <title>Whole genome sequencing of non-tuberculosis mycobacteria type-strains.</title>
        <authorList>
            <person name="Igarashi Y."/>
            <person name="Osugi A."/>
            <person name="Mitarai S."/>
        </authorList>
    </citation>
    <scope>NUCLEOTIDE SEQUENCE</scope>
    <source>
        <strain evidence="1">JCM 30995</strain>
    </source>
</reference>
<accession>A0A9X7WID7</accession>
<name>A0A9X7WID7_9MYCO</name>
<sequence>MAGVKMTRGDPQLTPVAVGNGSRCCATVFELVAGLSDGEAAAAYVSRDLLGGS</sequence>
<dbReference type="AlphaFoldDB" id="A0A9X7WID7"/>
<organism evidence="1 2">
    <name type="scientific">Mycolicibacter heraklionensis</name>
    <dbReference type="NCBI Taxonomy" id="512402"/>
    <lineage>
        <taxon>Bacteria</taxon>
        <taxon>Bacillati</taxon>
        <taxon>Actinomycetota</taxon>
        <taxon>Actinomycetes</taxon>
        <taxon>Mycobacteriales</taxon>
        <taxon>Mycobacteriaceae</taxon>
        <taxon>Mycolicibacter</taxon>
    </lineage>
</organism>
<dbReference type="Proteomes" id="UP000825008">
    <property type="component" value="Chromosome"/>
</dbReference>
<evidence type="ECO:0000313" key="1">
    <source>
        <dbReference type="EMBL" id="QZA08805.1"/>
    </source>
</evidence>
<dbReference type="EMBL" id="CP080997">
    <property type="protein sequence ID" value="QZA08805.1"/>
    <property type="molecule type" value="Genomic_DNA"/>
</dbReference>
<proteinExistence type="predicted"/>
<protein>
    <submittedName>
        <fullName evidence="1">Uncharacterized protein</fullName>
    </submittedName>
</protein>
<gene>
    <name evidence="1" type="ORF">K3U94_05895</name>
</gene>
<dbReference type="RefSeq" id="WP_157864224.1">
    <property type="nucleotide sequence ID" value="NZ_CP080997.1"/>
</dbReference>
<evidence type="ECO:0000313" key="2">
    <source>
        <dbReference type="Proteomes" id="UP000825008"/>
    </source>
</evidence>
<dbReference type="KEGG" id="mher:K3U94_05895"/>